<evidence type="ECO:0000313" key="2">
    <source>
        <dbReference type="Proteomes" id="UP000693672"/>
    </source>
</evidence>
<accession>A0A916K3G6</accession>
<protein>
    <recommendedName>
        <fullName evidence="3">Phage tail protein</fullName>
    </recommendedName>
</protein>
<dbReference type="EMBL" id="CAJVAS010000019">
    <property type="protein sequence ID" value="CAG7638752.1"/>
    <property type="molecule type" value="Genomic_DNA"/>
</dbReference>
<organism evidence="1 2">
    <name type="scientific">Paenibacillus solanacearum</name>
    <dbReference type="NCBI Taxonomy" id="2048548"/>
    <lineage>
        <taxon>Bacteria</taxon>
        <taxon>Bacillati</taxon>
        <taxon>Bacillota</taxon>
        <taxon>Bacilli</taxon>
        <taxon>Bacillales</taxon>
        <taxon>Paenibacillaceae</taxon>
        <taxon>Paenibacillus</taxon>
    </lineage>
</organism>
<name>A0A916K3G6_9BACL</name>
<evidence type="ECO:0008006" key="3">
    <source>
        <dbReference type="Google" id="ProtNLM"/>
    </source>
</evidence>
<gene>
    <name evidence="1" type="ORF">PAESOLCIP111_03973</name>
</gene>
<comment type="caution">
    <text evidence="1">The sequence shown here is derived from an EMBL/GenBank/DDBJ whole genome shotgun (WGS) entry which is preliminary data.</text>
</comment>
<evidence type="ECO:0000313" key="1">
    <source>
        <dbReference type="EMBL" id="CAG7638752.1"/>
    </source>
</evidence>
<sequence>MIEPTFFSFRRPPDWRRGTSYQAEMTPDGLSLVREPVYRQVRSHSVPPLPSQTSLADMIPGRGGRWYAIDAGGGLWRIELSSHAELLVQAPPEADRLPLVAAVRSSLIMLHPGNATSLQSISADRAQIRWTAADWRGEPFRGMALAAASDDGAMVLASVGDSIGLQLLRFLPDGSPSEMFDVTPPEWNELPDGSAGRFELTMDADQGGGWLLDKEKQRLARLHVREKSASWLPVPAEAGPVVSIAGGDSGSVWALVKPHRQGSPYSLVRLDSEGIVAERGITGTASGSRLFAGEGQLYLWDAEGLCLHAIRPVLEPAIWKPLARRLGVWISDALDSGSDATVWHKIVLDAQQDRDTQIVVRYYASDTLEAEIAHARVHLDTYIADPKVEPSAKLAELSRLFSPPLYDSQDALLMKAKGRYLWILLELVGSERHAPTVRSLEVHFPRSSYLEYLPSIYRQHEPTADFLERYLSLFQTLLDQTDRHIAGVTRTFDADSASGMPLRWLLGWLGITAEDDWTDEQLRELLHEAPSLYRLRGTKRVMEDIVKIYTGEPPIILEYEQVKPFSSHPELHAIAEQLYAADPHVFHVLVKAEHAETEVKRIRLQQLIDAFKPAFATGKLIILQPWVYTDLHSYLGMNTVLSEPTLLTLNDRSSMPHHTITIDVEQDNRMDQHTRLGIDSSLE</sequence>
<dbReference type="NCBIfam" id="TIGR02242">
    <property type="entry name" value="tail_TIGR02242"/>
    <property type="match status" value="1"/>
</dbReference>
<dbReference type="InterPro" id="IPR006521">
    <property type="entry name" value="Tail_protein_I"/>
</dbReference>
<dbReference type="Pfam" id="PF09684">
    <property type="entry name" value="Tail_P2_I"/>
    <property type="match status" value="1"/>
</dbReference>
<dbReference type="InterPro" id="IPR011748">
    <property type="entry name" value="Unchr_phage_tail-like"/>
</dbReference>
<keyword evidence="2" id="KW-1185">Reference proteome</keyword>
<proteinExistence type="predicted"/>
<dbReference type="RefSeq" id="WP_218093709.1">
    <property type="nucleotide sequence ID" value="NZ_CAJVAS010000019.1"/>
</dbReference>
<dbReference type="AlphaFoldDB" id="A0A916K3G6"/>
<dbReference type="Proteomes" id="UP000693672">
    <property type="component" value="Unassembled WGS sequence"/>
</dbReference>
<reference evidence="1" key="1">
    <citation type="submission" date="2021-06" db="EMBL/GenBank/DDBJ databases">
        <authorList>
            <person name="Criscuolo A."/>
        </authorList>
    </citation>
    <scope>NUCLEOTIDE SEQUENCE</scope>
    <source>
        <strain evidence="1">CIP111600</strain>
    </source>
</reference>